<evidence type="ECO:0000259" key="3">
    <source>
        <dbReference type="Pfam" id="PF17481"/>
    </source>
</evidence>
<evidence type="ECO:0000259" key="5">
    <source>
        <dbReference type="Pfam" id="PF22671"/>
    </source>
</evidence>
<feature type="domain" description="Phage tail sheath protein-like beta-sandwich" evidence="3">
    <location>
        <begin position="91"/>
        <end position="180"/>
    </location>
</feature>
<accession>A0ABW3UJD5</accession>
<dbReference type="Gene3D" id="3.30.360.90">
    <property type="match status" value="1"/>
</dbReference>
<dbReference type="Pfam" id="PF17481">
    <property type="entry name" value="Phage_sheath_domII"/>
    <property type="match status" value="1"/>
</dbReference>
<dbReference type="Pfam" id="PF22671">
    <property type="entry name" value="Gp18_domIII_N"/>
    <property type="match status" value="1"/>
</dbReference>
<evidence type="ECO:0000313" key="7">
    <source>
        <dbReference type="Proteomes" id="UP001597180"/>
    </source>
</evidence>
<comment type="similarity">
    <text evidence="1">Belongs to the myoviridae tail sheath protein family.</text>
</comment>
<gene>
    <name evidence="6" type="ORF">ACFQ4B_12380</name>
</gene>
<evidence type="ECO:0000259" key="4">
    <source>
        <dbReference type="Pfam" id="PF17482"/>
    </source>
</evidence>
<protein>
    <submittedName>
        <fullName evidence="6">Phage tail sheath family protein</fullName>
    </submittedName>
</protein>
<reference evidence="7" key="1">
    <citation type="journal article" date="2019" name="Int. J. Syst. Evol. Microbiol.">
        <title>The Global Catalogue of Microorganisms (GCM) 10K type strain sequencing project: providing services to taxonomists for standard genome sequencing and annotation.</title>
        <authorList>
            <consortium name="The Broad Institute Genomics Platform"/>
            <consortium name="The Broad Institute Genome Sequencing Center for Infectious Disease"/>
            <person name="Wu L."/>
            <person name="Ma J."/>
        </authorList>
    </citation>
    <scope>NUCLEOTIDE SEQUENCE [LARGE SCALE GENOMIC DNA]</scope>
    <source>
        <strain evidence="7">CCUG 53270</strain>
    </source>
</reference>
<evidence type="ECO:0000313" key="6">
    <source>
        <dbReference type="EMBL" id="MFD1220913.1"/>
    </source>
</evidence>
<dbReference type="Gene3D" id="3.30.1490.360">
    <property type="match status" value="1"/>
</dbReference>
<feature type="domain" description="Tail sheath protein Gp18-like" evidence="5">
    <location>
        <begin position="33"/>
        <end position="90"/>
    </location>
</feature>
<feature type="domain" description="Tail sheath protein subtilisin-like" evidence="2">
    <location>
        <begin position="181"/>
        <end position="329"/>
    </location>
</feature>
<feature type="domain" description="Tail sheath protein C-terminal" evidence="4">
    <location>
        <begin position="337"/>
        <end position="437"/>
    </location>
</feature>
<dbReference type="InterPro" id="IPR020287">
    <property type="entry name" value="Tail_sheath_C"/>
</dbReference>
<dbReference type="Gene3D" id="2.60.40.4290">
    <property type="match status" value="1"/>
</dbReference>
<dbReference type="RefSeq" id="WP_345591897.1">
    <property type="nucleotide sequence ID" value="NZ_BAABJG010000029.1"/>
</dbReference>
<dbReference type="Pfam" id="PF04984">
    <property type="entry name" value="Phage_sheath_1"/>
    <property type="match status" value="1"/>
</dbReference>
<sequence>MAGGTWTTQNKDRAGVYIEFVGEGKPVGAIGDRGVMTMPLSLSWGPAKQMLKIQAGEDVSKLLGYDVTASQLLLVKEALKRVKTVLVYRLNEGAKAKATLGTLTATAQYGGLRGNDISLVIQKNFDDETKWDVKTLLAGKIADSQSVTDAAGLKSNDWVAFSGTGALTETAGTALAGGTDGTVTNQDHMDYLAAAELVDFQTMALPSTDSTLKSVYTSFVRRLRDDEGKKVQVVLENYPTADYEGVISVKNGVILSDGTRLKAAQAVAWVAAATAGAQVNESLTYDAYDDAVDVEPRYTNEQIITAINNGEFVFTPSQGKAKVELDINTFTGFSPAKGKEFRKNRVIRVLDGINNDFKRIFESFFIGKVDNNADGRNLLRGECNSYLSTLQGINAVQNFDSQSDVVVLEGNEADSVYVEVGVQPVDSVEKIYMKVTVQ</sequence>
<dbReference type="EMBL" id="JBHTLU010000014">
    <property type="protein sequence ID" value="MFD1220913.1"/>
    <property type="molecule type" value="Genomic_DNA"/>
</dbReference>
<dbReference type="InterPro" id="IPR035326">
    <property type="entry name" value="Beta_sandwich_Seath"/>
</dbReference>
<dbReference type="InterPro" id="IPR035089">
    <property type="entry name" value="Phage_sheath_subtilisin"/>
</dbReference>
<name>A0ABW3UJD5_9BACL</name>
<dbReference type="Pfam" id="PF17482">
    <property type="entry name" value="Phage_sheath_1C"/>
    <property type="match status" value="1"/>
</dbReference>
<evidence type="ECO:0000256" key="1">
    <source>
        <dbReference type="ARBA" id="ARBA00008005"/>
    </source>
</evidence>
<dbReference type="Proteomes" id="UP001597180">
    <property type="component" value="Unassembled WGS sequence"/>
</dbReference>
<organism evidence="6 7">
    <name type="scientific">Paenibacillus vulneris</name>
    <dbReference type="NCBI Taxonomy" id="1133364"/>
    <lineage>
        <taxon>Bacteria</taxon>
        <taxon>Bacillati</taxon>
        <taxon>Bacillota</taxon>
        <taxon>Bacilli</taxon>
        <taxon>Bacillales</taxon>
        <taxon>Paenibacillaceae</taxon>
        <taxon>Paenibacillus</taxon>
    </lineage>
</organism>
<evidence type="ECO:0000259" key="2">
    <source>
        <dbReference type="Pfam" id="PF04984"/>
    </source>
</evidence>
<dbReference type="Gene3D" id="3.30.1370.220">
    <property type="match status" value="1"/>
</dbReference>
<dbReference type="Gene3D" id="3.40.50.11790">
    <property type="match status" value="1"/>
</dbReference>
<dbReference type="InterPro" id="IPR054564">
    <property type="entry name" value="Gp18_domIII_N"/>
</dbReference>
<proteinExistence type="inferred from homology"/>
<comment type="caution">
    <text evidence="6">The sequence shown here is derived from an EMBL/GenBank/DDBJ whole genome shotgun (WGS) entry which is preliminary data.</text>
</comment>
<keyword evidence="7" id="KW-1185">Reference proteome</keyword>